<gene>
    <name evidence="1" type="ORF">SVUK_LOCUS3849</name>
</gene>
<sequence length="108" mass="12178">MMNNYCFVSSFYYPIESSPTPVQVDGPISQPVSPAQKAVPMNIRQVVHRVQQIELSKPQQVEQASPVANYYIAPEPETPVEKRELLVSKQKETVKAAELNLVRNIIPE</sequence>
<evidence type="ECO:0000313" key="2">
    <source>
        <dbReference type="Proteomes" id="UP000270094"/>
    </source>
</evidence>
<dbReference type="EMBL" id="UYYB01010197">
    <property type="protein sequence ID" value="VDM68851.1"/>
    <property type="molecule type" value="Genomic_DNA"/>
</dbReference>
<protein>
    <submittedName>
        <fullName evidence="1">Uncharacterized protein</fullName>
    </submittedName>
</protein>
<keyword evidence="2" id="KW-1185">Reference proteome</keyword>
<accession>A0A3P7I645</accession>
<proteinExistence type="predicted"/>
<reference evidence="1 2" key="1">
    <citation type="submission" date="2018-11" db="EMBL/GenBank/DDBJ databases">
        <authorList>
            <consortium name="Pathogen Informatics"/>
        </authorList>
    </citation>
    <scope>NUCLEOTIDE SEQUENCE [LARGE SCALE GENOMIC DNA]</scope>
</reference>
<name>A0A3P7I645_STRVU</name>
<evidence type="ECO:0000313" key="1">
    <source>
        <dbReference type="EMBL" id="VDM68851.1"/>
    </source>
</evidence>
<organism evidence="1 2">
    <name type="scientific">Strongylus vulgaris</name>
    <name type="common">Blood worm</name>
    <dbReference type="NCBI Taxonomy" id="40348"/>
    <lineage>
        <taxon>Eukaryota</taxon>
        <taxon>Metazoa</taxon>
        <taxon>Ecdysozoa</taxon>
        <taxon>Nematoda</taxon>
        <taxon>Chromadorea</taxon>
        <taxon>Rhabditida</taxon>
        <taxon>Rhabditina</taxon>
        <taxon>Rhabditomorpha</taxon>
        <taxon>Strongyloidea</taxon>
        <taxon>Strongylidae</taxon>
        <taxon>Strongylus</taxon>
    </lineage>
</organism>
<dbReference type="AlphaFoldDB" id="A0A3P7I645"/>
<dbReference type="Proteomes" id="UP000270094">
    <property type="component" value="Unassembled WGS sequence"/>
</dbReference>